<dbReference type="InterPro" id="IPR000210">
    <property type="entry name" value="BTB/POZ_dom"/>
</dbReference>
<feature type="domain" description="BTB" evidence="1">
    <location>
        <begin position="32"/>
        <end position="100"/>
    </location>
</feature>
<organism evidence="2 3">
    <name type="scientific">Dibothriocephalus latus</name>
    <name type="common">Fish tapeworm</name>
    <name type="synonym">Diphyllobothrium latum</name>
    <dbReference type="NCBI Taxonomy" id="60516"/>
    <lineage>
        <taxon>Eukaryota</taxon>
        <taxon>Metazoa</taxon>
        <taxon>Spiralia</taxon>
        <taxon>Lophotrochozoa</taxon>
        <taxon>Platyhelminthes</taxon>
        <taxon>Cestoda</taxon>
        <taxon>Eucestoda</taxon>
        <taxon>Diphyllobothriidea</taxon>
        <taxon>Diphyllobothriidae</taxon>
        <taxon>Dibothriocephalus</taxon>
    </lineage>
</organism>
<gene>
    <name evidence="2" type="ORF">DILT_LOCUS15298</name>
</gene>
<evidence type="ECO:0000313" key="3">
    <source>
        <dbReference type="Proteomes" id="UP000281553"/>
    </source>
</evidence>
<dbReference type="CDD" id="cd18186">
    <property type="entry name" value="BTB_POZ_ZBTB_KLHL-like"/>
    <property type="match status" value="1"/>
</dbReference>
<dbReference type="PROSITE" id="PS50097">
    <property type="entry name" value="BTB"/>
    <property type="match status" value="1"/>
</dbReference>
<dbReference type="EMBL" id="UYRU01078355">
    <property type="protein sequence ID" value="VDN29093.1"/>
    <property type="molecule type" value="Genomic_DNA"/>
</dbReference>
<dbReference type="Gene3D" id="3.30.710.10">
    <property type="entry name" value="Potassium Channel Kv1.1, Chain A"/>
    <property type="match status" value="1"/>
</dbReference>
<keyword evidence="3" id="KW-1185">Reference proteome</keyword>
<sequence>MVHQEAQVFEDEPALIRCLPQLNDLRLARDLTDLAIELQDHVTLHVHSVVLVSRVASLRDSVCGTPSKKKAFVLQWPTVSSEAARPLIDYVYTGQLKVSEAHAADLVMLSKQLVLPRLKSGC</sequence>
<evidence type="ECO:0000313" key="2">
    <source>
        <dbReference type="EMBL" id="VDN29093.1"/>
    </source>
</evidence>
<dbReference type="SUPFAM" id="SSF54695">
    <property type="entry name" value="POZ domain"/>
    <property type="match status" value="1"/>
</dbReference>
<dbReference type="AlphaFoldDB" id="A0A3P7MYD5"/>
<protein>
    <recommendedName>
        <fullName evidence="1">BTB domain-containing protein</fullName>
    </recommendedName>
</protein>
<accession>A0A3P7MYD5</accession>
<reference evidence="2 3" key="1">
    <citation type="submission" date="2018-11" db="EMBL/GenBank/DDBJ databases">
        <authorList>
            <consortium name="Pathogen Informatics"/>
        </authorList>
    </citation>
    <scope>NUCLEOTIDE SEQUENCE [LARGE SCALE GENOMIC DNA]</scope>
</reference>
<proteinExistence type="predicted"/>
<dbReference type="InterPro" id="IPR011333">
    <property type="entry name" value="SKP1/BTB/POZ_sf"/>
</dbReference>
<dbReference type="Pfam" id="PF00651">
    <property type="entry name" value="BTB"/>
    <property type="match status" value="1"/>
</dbReference>
<dbReference type="OrthoDB" id="45365at2759"/>
<evidence type="ECO:0000259" key="1">
    <source>
        <dbReference type="PROSITE" id="PS50097"/>
    </source>
</evidence>
<name>A0A3P7MYD5_DIBLA</name>
<dbReference type="Proteomes" id="UP000281553">
    <property type="component" value="Unassembled WGS sequence"/>
</dbReference>